<reference evidence="2 3" key="1">
    <citation type="submission" date="2020-10" db="EMBL/GenBank/DDBJ databases">
        <title>Sequencing the genomes of 1000 actinobacteria strains.</title>
        <authorList>
            <person name="Klenk H.-P."/>
        </authorList>
    </citation>
    <scope>NUCLEOTIDE SEQUENCE [LARGE SCALE GENOMIC DNA]</scope>
    <source>
        <strain evidence="2 3">DSM 46744</strain>
    </source>
</reference>
<dbReference type="Proteomes" id="UP000627838">
    <property type="component" value="Unassembled WGS sequence"/>
</dbReference>
<gene>
    <name evidence="2" type="ORF">H4W34_003183</name>
</gene>
<comment type="caution">
    <text evidence="2">The sequence shown here is derived from an EMBL/GenBank/DDBJ whole genome shotgun (WGS) entry which is preliminary data.</text>
</comment>
<name>A0ABR9JS27_9ACTN</name>
<sequence>MSTVPPPGGQGGPYPGSPFPGGPAPAPFRDPYESGPYRPVTRDPLIYFHVMLNGDHVGYLWAGTDDRAAGFMRRLELFEGAADLMTFWVQRLEEASWKKLPSRDAVRQWVGRPEDPVGGGIPADATELTAANYDELRKIQDPDYQPSPGDSILYGELPDGTPLDRSKGWGPLSLQVPATYGFTTSGPVRHLPVVRDDGLVLGYLWAAVNDNAAQYLPRADAAAIGGAAANPWVLRLRELHAEGVPALDALERCRAFPADPTAGHVRPDASAQESASLDELQRHASVYGQSLRLAENPVPRDPQVAARPVLDPQERDAVLNYLREGQAVYDSGQFFKDGFDPAQPQQVPDSYITDGTWVWRGGTDYYLERHGIPPEPALLQHIRDNGFRLPALGPDERERGKQTLRLHRLLVPPPSFR</sequence>
<keyword evidence="3" id="KW-1185">Reference proteome</keyword>
<feature type="compositionally biased region" description="Pro residues" evidence="1">
    <location>
        <begin position="15"/>
        <end position="28"/>
    </location>
</feature>
<proteinExistence type="predicted"/>
<feature type="region of interest" description="Disordered" evidence="1">
    <location>
        <begin position="1"/>
        <end position="35"/>
    </location>
</feature>
<evidence type="ECO:0000313" key="3">
    <source>
        <dbReference type="Proteomes" id="UP000627838"/>
    </source>
</evidence>
<dbReference type="RefSeq" id="WP_192759916.1">
    <property type="nucleotide sequence ID" value="NZ_JADBDZ010000001.1"/>
</dbReference>
<dbReference type="EMBL" id="JADBDZ010000001">
    <property type="protein sequence ID" value="MBE1533350.1"/>
    <property type="molecule type" value="Genomic_DNA"/>
</dbReference>
<accession>A0ABR9JS27</accession>
<evidence type="ECO:0000256" key="1">
    <source>
        <dbReference type="SAM" id="MobiDB-lite"/>
    </source>
</evidence>
<protein>
    <submittedName>
        <fullName evidence="2">Uncharacterized protein</fullName>
    </submittedName>
</protein>
<evidence type="ECO:0000313" key="2">
    <source>
        <dbReference type="EMBL" id="MBE1533350.1"/>
    </source>
</evidence>
<organism evidence="2 3">
    <name type="scientific">Actinomadura algeriensis</name>
    <dbReference type="NCBI Taxonomy" id="1679523"/>
    <lineage>
        <taxon>Bacteria</taxon>
        <taxon>Bacillati</taxon>
        <taxon>Actinomycetota</taxon>
        <taxon>Actinomycetes</taxon>
        <taxon>Streptosporangiales</taxon>
        <taxon>Thermomonosporaceae</taxon>
        <taxon>Actinomadura</taxon>
    </lineage>
</organism>